<evidence type="ECO:0000256" key="2">
    <source>
        <dbReference type="ARBA" id="ARBA00005507"/>
    </source>
</evidence>
<keyword evidence="10" id="KW-1185">Reference proteome</keyword>
<dbReference type="GO" id="GO:0010215">
    <property type="term" value="P:cellulose microfibril organization"/>
    <property type="evidence" value="ECO:0007669"/>
    <property type="project" value="InterPro"/>
</dbReference>
<evidence type="ECO:0000256" key="7">
    <source>
        <dbReference type="SAM" id="SignalP"/>
    </source>
</evidence>
<reference evidence="9 10" key="1">
    <citation type="journal article" date="2017" name="Front. Genet.">
        <title>Draft sequencing of the heterozygous diploid genome of Satsuma (Citrus unshiu Marc.) using a hybrid assembly approach.</title>
        <authorList>
            <person name="Shimizu T."/>
            <person name="Tanizawa Y."/>
            <person name="Mochizuki T."/>
            <person name="Nagasaki H."/>
            <person name="Yoshioka T."/>
            <person name="Toyoda A."/>
            <person name="Fujiyama A."/>
            <person name="Kaminuma E."/>
            <person name="Nakamura Y."/>
        </authorList>
    </citation>
    <scope>NUCLEOTIDE SEQUENCE [LARGE SCALE GENOMIC DNA]</scope>
    <source>
        <strain evidence="10">cv. Miyagawa wase</strain>
    </source>
</reference>
<feature type="signal peptide" evidence="7">
    <location>
        <begin position="1"/>
        <end position="25"/>
    </location>
</feature>
<feature type="domain" description="COBRA C-terminal" evidence="8">
    <location>
        <begin position="1070"/>
        <end position="1259"/>
    </location>
</feature>
<evidence type="ECO:0000256" key="6">
    <source>
        <dbReference type="ARBA" id="ARBA00023288"/>
    </source>
</evidence>
<dbReference type="EMBL" id="BDQV01000274">
    <property type="protein sequence ID" value="GAY61534.1"/>
    <property type="molecule type" value="Genomic_DNA"/>
</dbReference>
<dbReference type="GO" id="GO:0005886">
    <property type="term" value="C:plasma membrane"/>
    <property type="evidence" value="ECO:0007669"/>
    <property type="project" value="UniProtKB-SubCell"/>
</dbReference>
<name>A0A2H5QA68_CITUN</name>
<keyword evidence="4 7" id="KW-0732">Signal</keyword>
<dbReference type="GO" id="GO:0098552">
    <property type="term" value="C:side of membrane"/>
    <property type="evidence" value="ECO:0007669"/>
    <property type="project" value="UniProtKB-KW"/>
</dbReference>
<gene>
    <name evidence="9" type="ORF">CUMW_210680</name>
</gene>
<evidence type="ECO:0000256" key="4">
    <source>
        <dbReference type="ARBA" id="ARBA00022729"/>
    </source>
</evidence>
<dbReference type="InterPro" id="IPR006918">
    <property type="entry name" value="COBRA_pln"/>
</dbReference>
<feature type="domain" description="COBRA C-terminal" evidence="8">
    <location>
        <begin position="626"/>
        <end position="815"/>
    </location>
</feature>
<evidence type="ECO:0000313" key="9">
    <source>
        <dbReference type="EMBL" id="GAY61534.1"/>
    </source>
</evidence>
<dbReference type="STRING" id="55188.A0A2H5QA68"/>
<accession>A0A2H5QA68</accession>
<evidence type="ECO:0000259" key="8">
    <source>
        <dbReference type="Pfam" id="PF25079"/>
    </source>
</evidence>
<dbReference type="Pfam" id="PF25079">
    <property type="entry name" value="COB_C"/>
    <property type="match status" value="3"/>
</dbReference>
<proteinExistence type="inferred from homology"/>
<comment type="caution">
    <text evidence="9">The sequence shown here is derived from an EMBL/GenBank/DDBJ whole genome shotgun (WGS) entry which is preliminary data.</text>
</comment>
<keyword evidence="6" id="KW-0449">Lipoprotein</keyword>
<dbReference type="Proteomes" id="UP000236630">
    <property type="component" value="Unassembled WGS sequence"/>
</dbReference>
<comment type="similarity">
    <text evidence="2">Belongs to the COBRA family.</text>
</comment>
<feature type="domain" description="COBRA C-terminal" evidence="8">
    <location>
        <begin position="204"/>
        <end position="393"/>
    </location>
</feature>
<dbReference type="PANTHER" id="PTHR31673">
    <property type="entry name" value="PROTEIN COBRA"/>
    <property type="match status" value="1"/>
</dbReference>
<evidence type="ECO:0000256" key="3">
    <source>
        <dbReference type="ARBA" id="ARBA00022622"/>
    </source>
</evidence>
<sequence>MEFKRFEYSVLVIACIFTSLTDVAAYDSLDPHGSINIKWDVMSWTADGYVAPVTINNIQMYRSIMTPGWTLGWMWAKKEVIWSIVGAQATDQGDCSKFKNNIPHCCRRNPVIVDLLPGVPMNQQFIYIVAKVLRVGLSGTSNKTVRLPKNFYIFGPGPGYTCGAATIMVPTSFFSSNGRRKTYAMMTWTVTCTYSQTLASKNPKCCVSLSSFYNPMITPCPSCSCGCGNENSCVMNDPKLSSMARLDSPISYNVPLLQCTQHLCPIRVHWHVKANYKKHWLAKITITNFNNQRDFTQWTLVFQHPNLKNVTKVYRFLYKPLKFYQPLNDTGMFYGIKNYNDLLMEAGPYGYLQSELILGKDKNTFTLEKGRAFPSKVYVNGDECMMLPPDSYPSLPNSADAGPIASSALAAVLLMILLAFCMVSKRYALAYDTLDPTGNITIKWDVMSWIPDGYVALVTMTNFQMYRHIMEPGWTLGWTWAKKEVIWSMVGAQATEQGDCSKFKINIPHSCMKNPTVVDLLPGVPYNQQIANCCKGGVVGSWGQDPSAAVSSFQLSVGRSGSSNKTVRLPKNFTLLGPGRGYTCSQAKNVLPTAFISADGRRRTQAMMTWNVTCTYSQILASKNPTCCVSMSSFYNSTITPCPSCSCGCQNKNNCVKSDSDIRSVVGMMNTTTSVAPLLHCTQHMCPIRVHWHVKLNYKKYWRVKMSITNFNYQVNYTEWTLVVQHPNLNNVTEVFSFNYKPLIPYDSTNDTGMFYGIKFFNDILLQSGPEGNVQSELILQKDMNTFTYKQGWAFPRKIYFNGDECSMPLPEDYPYLPNSAHAKAIASSTLAALLLLAMEHKNVFCQRRRCHSFLELKFALLAIAFFMLSHAEAYDPLDPTGNVTIKWDVMSWTPDGYVAAVTINNFQMYRHIGAPGWTLGWQWAKKEVIWTMVGAQTTEQGDCSKFKANIPHCCKRTPIVVDLLPGVPYNQQFANCCKGGVLSAWGQDPASAVSAFQVSVGLAGTSNKTVKLPKNFTLQGPGPGYTCGPAKVVPSTVYLTSDRRRKTQALMTWNVTCTYSQFLASKNPSCCVSFSSFYNETITPCPSCACGCHNKNNCIMSNSKAAHRTGINTPKKDNTPLLQCTHHMCPIRVHWHVKVNYKEYWRVKIAITNFNYRMNYTQWTLVAQHPNLNNVTQVFSFDYKPLVPYESINDTGMFYGMKFYNDLLMEAGPQGNVQSELLLQKNKDTFTFKQGWAFPRKVYFNGDECMLPPPDTYPFLPNSANANPITSLTMAASVLLVVLSIW</sequence>
<keyword evidence="3" id="KW-0336">GPI-anchor</keyword>
<organism evidence="9 10">
    <name type="scientific">Citrus unshiu</name>
    <name type="common">Satsuma mandarin</name>
    <name type="synonym">Citrus nobilis var. unshiu</name>
    <dbReference type="NCBI Taxonomy" id="55188"/>
    <lineage>
        <taxon>Eukaryota</taxon>
        <taxon>Viridiplantae</taxon>
        <taxon>Streptophyta</taxon>
        <taxon>Embryophyta</taxon>
        <taxon>Tracheophyta</taxon>
        <taxon>Spermatophyta</taxon>
        <taxon>Magnoliopsida</taxon>
        <taxon>eudicotyledons</taxon>
        <taxon>Gunneridae</taxon>
        <taxon>Pentapetalae</taxon>
        <taxon>rosids</taxon>
        <taxon>malvids</taxon>
        <taxon>Sapindales</taxon>
        <taxon>Rutaceae</taxon>
        <taxon>Aurantioideae</taxon>
        <taxon>Citrus</taxon>
    </lineage>
</organism>
<feature type="chain" id="PRO_5014195616" description="COBRA C-terminal domain-containing protein" evidence="7">
    <location>
        <begin position="26"/>
        <end position="1287"/>
    </location>
</feature>
<dbReference type="Pfam" id="PF04833">
    <property type="entry name" value="COBRA"/>
    <property type="match status" value="4"/>
</dbReference>
<evidence type="ECO:0000256" key="1">
    <source>
        <dbReference type="ARBA" id="ARBA00004609"/>
    </source>
</evidence>
<evidence type="ECO:0000313" key="10">
    <source>
        <dbReference type="Proteomes" id="UP000236630"/>
    </source>
</evidence>
<keyword evidence="5" id="KW-0325">Glycoprotein</keyword>
<keyword evidence="3" id="KW-0472">Membrane</keyword>
<comment type="subcellular location">
    <subcellularLocation>
        <location evidence="1">Cell membrane</location>
        <topology evidence="1">Lipid-anchor</topology>
        <topology evidence="1">GPI-anchor</topology>
    </subcellularLocation>
</comment>
<evidence type="ECO:0000256" key="5">
    <source>
        <dbReference type="ARBA" id="ARBA00023180"/>
    </source>
</evidence>
<dbReference type="PANTHER" id="PTHR31673:SF68">
    <property type="entry name" value="COBRA-LIKE PROTEIN"/>
    <property type="match status" value="1"/>
</dbReference>
<dbReference type="InterPro" id="IPR056900">
    <property type="entry name" value="COB_C"/>
</dbReference>
<dbReference type="GO" id="GO:0052324">
    <property type="term" value="P:plant-type cell wall cellulose biosynthetic process"/>
    <property type="evidence" value="ECO:0007669"/>
    <property type="project" value="TreeGrafter"/>
</dbReference>
<protein>
    <recommendedName>
        <fullName evidence="8">COBRA C-terminal domain-containing protein</fullName>
    </recommendedName>
</protein>